<feature type="domain" description="DUF2062" evidence="2">
    <location>
        <begin position="20"/>
        <end position="154"/>
    </location>
</feature>
<sequence>MVRRALKKTTQHKKITDFLKKYKIPREYFAANRKMISRGILIGLFIAFIPMPMQMAAVVAVTPFIRFNVPIAIAMCWLSNPITMPPMYYMEYLTGSYILGIEPEPVQMTLEWFKNNLSKIFIPLYVGTAFYSIFGSITGYFLVNWLWKLSVHKEKKTKSAKHL</sequence>
<dbReference type="PANTHER" id="PTHR40547">
    <property type="entry name" value="SLL0298 PROTEIN"/>
    <property type="match status" value="1"/>
</dbReference>
<reference evidence="3" key="1">
    <citation type="submission" date="2016-10" db="EMBL/GenBank/DDBJ databases">
        <authorList>
            <person name="de Groot N.N."/>
        </authorList>
    </citation>
    <scope>NUCLEOTIDE SEQUENCE</scope>
</reference>
<name>A0A1W1BV16_9ZZZZ</name>
<dbReference type="PANTHER" id="PTHR40547:SF1">
    <property type="entry name" value="SLL0298 PROTEIN"/>
    <property type="match status" value="1"/>
</dbReference>
<dbReference type="InterPro" id="IPR018639">
    <property type="entry name" value="DUF2062"/>
</dbReference>
<accession>A0A1W1BV16</accession>
<dbReference type="AlphaFoldDB" id="A0A1W1BV16"/>
<keyword evidence="1" id="KW-0472">Membrane</keyword>
<protein>
    <recommendedName>
        <fullName evidence="2">DUF2062 domain-containing protein</fullName>
    </recommendedName>
</protein>
<dbReference type="EMBL" id="FPHB01000038">
    <property type="protein sequence ID" value="SFV57292.1"/>
    <property type="molecule type" value="Genomic_DNA"/>
</dbReference>
<keyword evidence="1" id="KW-1133">Transmembrane helix</keyword>
<feature type="transmembrane region" description="Helical" evidence="1">
    <location>
        <begin position="120"/>
        <end position="147"/>
    </location>
</feature>
<evidence type="ECO:0000256" key="1">
    <source>
        <dbReference type="SAM" id="Phobius"/>
    </source>
</evidence>
<proteinExistence type="predicted"/>
<evidence type="ECO:0000259" key="2">
    <source>
        <dbReference type="Pfam" id="PF09835"/>
    </source>
</evidence>
<evidence type="ECO:0000313" key="3">
    <source>
        <dbReference type="EMBL" id="SFV57292.1"/>
    </source>
</evidence>
<feature type="transmembrane region" description="Helical" evidence="1">
    <location>
        <begin position="40"/>
        <end position="65"/>
    </location>
</feature>
<organism evidence="3">
    <name type="scientific">hydrothermal vent metagenome</name>
    <dbReference type="NCBI Taxonomy" id="652676"/>
    <lineage>
        <taxon>unclassified sequences</taxon>
        <taxon>metagenomes</taxon>
        <taxon>ecological metagenomes</taxon>
    </lineage>
</organism>
<gene>
    <name evidence="3" type="ORF">MNB_SM-7-508</name>
</gene>
<keyword evidence="1" id="KW-0812">Transmembrane</keyword>
<dbReference type="Pfam" id="PF09835">
    <property type="entry name" value="DUF2062"/>
    <property type="match status" value="1"/>
</dbReference>